<feature type="transmembrane region" description="Helical" evidence="9">
    <location>
        <begin position="28"/>
        <end position="47"/>
    </location>
</feature>
<dbReference type="Gene3D" id="1.20.5.1930">
    <property type="match status" value="1"/>
</dbReference>
<dbReference type="GO" id="GO:0000155">
    <property type="term" value="F:phosphorelay sensor kinase activity"/>
    <property type="evidence" value="ECO:0007669"/>
    <property type="project" value="InterPro"/>
</dbReference>
<evidence type="ECO:0000256" key="1">
    <source>
        <dbReference type="ARBA" id="ARBA00000085"/>
    </source>
</evidence>
<name>A0A263D681_9PSEU</name>
<feature type="transmembrane region" description="Helical" evidence="9">
    <location>
        <begin position="151"/>
        <end position="169"/>
    </location>
</feature>
<keyword evidence="8" id="KW-0902">Two-component regulatory system</keyword>
<dbReference type="InterPro" id="IPR036890">
    <property type="entry name" value="HATPase_C_sf"/>
</dbReference>
<feature type="transmembrane region" description="Helical" evidence="9">
    <location>
        <begin position="59"/>
        <end position="74"/>
    </location>
</feature>
<evidence type="ECO:0000313" key="11">
    <source>
        <dbReference type="EMBL" id="OZM72915.1"/>
    </source>
</evidence>
<evidence type="ECO:0000256" key="6">
    <source>
        <dbReference type="ARBA" id="ARBA00022777"/>
    </source>
</evidence>
<evidence type="ECO:0000313" key="12">
    <source>
        <dbReference type="Proteomes" id="UP000242444"/>
    </source>
</evidence>
<dbReference type="InterPro" id="IPR050482">
    <property type="entry name" value="Sensor_HK_TwoCompSys"/>
</dbReference>
<evidence type="ECO:0000256" key="9">
    <source>
        <dbReference type="SAM" id="Phobius"/>
    </source>
</evidence>
<dbReference type="CDD" id="cd16917">
    <property type="entry name" value="HATPase_UhpB-NarQ-NarX-like"/>
    <property type="match status" value="1"/>
</dbReference>
<dbReference type="GO" id="GO:0016020">
    <property type="term" value="C:membrane"/>
    <property type="evidence" value="ECO:0007669"/>
    <property type="project" value="InterPro"/>
</dbReference>
<dbReference type="Proteomes" id="UP000242444">
    <property type="component" value="Unassembled WGS sequence"/>
</dbReference>
<feature type="transmembrane region" description="Helical" evidence="9">
    <location>
        <begin position="126"/>
        <end position="144"/>
    </location>
</feature>
<keyword evidence="3" id="KW-0597">Phosphoprotein</keyword>
<evidence type="ECO:0000256" key="2">
    <source>
        <dbReference type="ARBA" id="ARBA00012438"/>
    </source>
</evidence>
<gene>
    <name evidence="11" type="ORF">CFN78_11675</name>
</gene>
<comment type="caution">
    <text evidence="11">The sequence shown here is derived from an EMBL/GenBank/DDBJ whole genome shotgun (WGS) entry which is preliminary data.</text>
</comment>
<keyword evidence="5" id="KW-0547">Nucleotide-binding</keyword>
<organism evidence="11 12">
    <name type="scientific">Amycolatopsis antarctica</name>
    <dbReference type="NCBI Taxonomy" id="1854586"/>
    <lineage>
        <taxon>Bacteria</taxon>
        <taxon>Bacillati</taxon>
        <taxon>Actinomycetota</taxon>
        <taxon>Actinomycetes</taxon>
        <taxon>Pseudonocardiales</taxon>
        <taxon>Pseudonocardiaceae</taxon>
        <taxon>Amycolatopsis</taxon>
    </lineage>
</organism>
<evidence type="ECO:0000256" key="7">
    <source>
        <dbReference type="ARBA" id="ARBA00022840"/>
    </source>
</evidence>
<keyword evidence="6 11" id="KW-0418">Kinase</keyword>
<dbReference type="Gene3D" id="3.30.565.10">
    <property type="entry name" value="Histidine kinase-like ATPase, C-terminal domain"/>
    <property type="match status" value="1"/>
</dbReference>
<evidence type="ECO:0000256" key="4">
    <source>
        <dbReference type="ARBA" id="ARBA00022679"/>
    </source>
</evidence>
<feature type="transmembrane region" description="Helical" evidence="9">
    <location>
        <begin position="81"/>
        <end position="106"/>
    </location>
</feature>
<keyword evidence="9" id="KW-1133">Transmembrane helix</keyword>
<evidence type="ECO:0000256" key="3">
    <source>
        <dbReference type="ARBA" id="ARBA00022553"/>
    </source>
</evidence>
<dbReference type="Pfam" id="PF07730">
    <property type="entry name" value="HisKA_3"/>
    <property type="match status" value="1"/>
</dbReference>
<evidence type="ECO:0000259" key="10">
    <source>
        <dbReference type="Pfam" id="PF07730"/>
    </source>
</evidence>
<feature type="domain" description="Signal transduction histidine kinase subgroup 3 dimerisation and phosphoacceptor" evidence="10">
    <location>
        <begin position="203"/>
        <end position="269"/>
    </location>
</feature>
<keyword evidence="7" id="KW-0067">ATP-binding</keyword>
<dbReference type="PANTHER" id="PTHR24421">
    <property type="entry name" value="NITRATE/NITRITE SENSOR PROTEIN NARX-RELATED"/>
    <property type="match status" value="1"/>
</dbReference>
<protein>
    <recommendedName>
        <fullName evidence="2">histidine kinase</fullName>
        <ecNumber evidence="2">2.7.13.3</ecNumber>
    </recommendedName>
</protein>
<dbReference type="GO" id="GO:0005524">
    <property type="term" value="F:ATP binding"/>
    <property type="evidence" value="ECO:0007669"/>
    <property type="project" value="UniProtKB-KW"/>
</dbReference>
<keyword evidence="12" id="KW-1185">Reference proteome</keyword>
<evidence type="ECO:0000256" key="5">
    <source>
        <dbReference type="ARBA" id="ARBA00022741"/>
    </source>
</evidence>
<proteinExistence type="predicted"/>
<dbReference type="InParanoid" id="A0A263D681"/>
<keyword evidence="4" id="KW-0808">Transferase</keyword>
<dbReference type="OrthoDB" id="227596at2"/>
<sequence>MCWNNRVPERHSGVASPFSRLREWQQDGIIVASSVALGTMLYMFGLFPREETGGPGPSWVPPTLFGCICLAEVFRRKAPTIALIAGFVLVATDAFFGVSLPMWIVFADLLYAATLYGPRRVSRRMVPIAGMCIVFAVVAAYISLREWQSTILAVLASMPAIVVPVWWASNIRQHQKIAAAERTNAEQLEKIGELDREAAVSGERARMARDLHDVIAGHLSAIAIQSEAALSMKEGGAQGQGRTVLSSVREDSVRALKEMRTMIGVLRADGGDTDETTAPARLAELGELVESARGNGMRLEVHSDFDESTPLSAAVDLTAYRITQEALTNITKHAPESKARVDIRQEDGMLNVEVVNELAAAPESADHGGMGLLNMRERAVAVGGSFTAGPGASGWHVRAALPISGVRA</sequence>
<evidence type="ECO:0000256" key="8">
    <source>
        <dbReference type="ARBA" id="ARBA00023012"/>
    </source>
</evidence>
<dbReference type="GO" id="GO:0046983">
    <property type="term" value="F:protein dimerization activity"/>
    <property type="evidence" value="ECO:0007669"/>
    <property type="project" value="InterPro"/>
</dbReference>
<comment type="catalytic activity">
    <reaction evidence="1">
        <text>ATP + protein L-histidine = ADP + protein N-phospho-L-histidine.</text>
        <dbReference type="EC" id="2.7.13.3"/>
    </reaction>
</comment>
<keyword evidence="9" id="KW-0812">Transmembrane</keyword>
<accession>A0A263D681</accession>
<dbReference type="EMBL" id="NKYE01000006">
    <property type="protein sequence ID" value="OZM72915.1"/>
    <property type="molecule type" value="Genomic_DNA"/>
</dbReference>
<reference evidence="11 12" key="1">
    <citation type="submission" date="2017-07" db="EMBL/GenBank/DDBJ databases">
        <title>Amycolatopsis antarcticus sp. nov., isolated from the surface of an Antarcticus brown macroalga.</title>
        <authorList>
            <person name="Wang J."/>
            <person name="Leiva S."/>
            <person name="Huang J."/>
            <person name="Huang Y."/>
        </authorList>
    </citation>
    <scope>NUCLEOTIDE SEQUENCE [LARGE SCALE GENOMIC DNA]</scope>
    <source>
        <strain evidence="11 12">AU-G6</strain>
    </source>
</reference>
<dbReference type="SUPFAM" id="SSF55874">
    <property type="entry name" value="ATPase domain of HSP90 chaperone/DNA topoisomerase II/histidine kinase"/>
    <property type="match status" value="1"/>
</dbReference>
<dbReference type="EC" id="2.7.13.3" evidence="2"/>
<keyword evidence="9" id="KW-0472">Membrane</keyword>
<dbReference type="InterPro" id="IPR011712">
    <property type="entry name" value="Sig_transdc_His_kin_sub3_dim/P"/>
</dbReference>
<dbReference type="AlphaFoldDB" id="A0A263D681"/>
<dbReference type="PANTHER" id="PTHR24421:SF10">
    <property type="entry name" value="NITRATE_NITRITE SENSOR PROTEIN NARQ"/>
    <property type="match status" value="1"/>
</dbReference>